<dbReference type="GeneID" id="19973542"/>
<reference evidence="1 2" key="1">
    <citation type="submission" date="2013-03" db="EMBL/GenBank/DDBJ databases">
        <title>The Genome Sequence of Phialophora europaea CBS 101466.</title>
        <authorList>
            <consortium name="The Broad Institute Genomics Platform"/>
            <person name="Cuomo C."/>
            <person name="de Hoog S."/>
            <person name="Gorbushina A."/>
            <person name="Walker B."/>
            <person name="Young S.K."/>
            <person name="Zeng Q."/>
            <person name="Gargeya S."/>
            <person name="Fitzgerald M."/>
            <person name="Haas B."/>
            <person name="Abouelleil A."/>
            <person name="Allen A.W."/>
            <person name="Alvarado L."/>
            <person name="Arachchi H.M."/>
            <person name="Berlin A.M."/>
            <person name="Chapman S.B."/>
            <person name="Gainer-Dewar J."/>
            <person name="Goldberg J."/>
            <person name="Griggs A."/>
            <person name="Gujja S."/>
            <person name="Hansen M."/>
            <person name="Howarth C."/>
            <person name="Imamovic A."/>
            <person name="Ireland A."/>
            <person name="Larimer J."/>
            <person name="McCowan C."/>
            <person name="Murphy C."/>
            <person name="Pearson M."/>
            <person name="Poon T.W."/>
            <person name="Priest M."/>
            <person name="Roberts A."/>
            <person name="Saif S."/>
            <person name="Shea T."/>
            <person name="Sisk P."/>
            <person name="Sykes S."/>
            <person name="Wortman J."/>
            <person name="Nusbaum C."/>
            <person name="Birren B."/>
        </authorList>
    </citation>
    <scope>NUCLEOTIDE SEQUENCE [LARGE SCALE GENOMIC DNA]</scope>
    <source>
        <strain evidence="1 2">CBS 101466</strain>
    </source>
</reference>
<dbReference type="Pfam" id="PF13489">
    <property type="entry name" value="Methyltransf_23"/>
    <property type="match status" value="1"/>
</dbReference>
<dbReference type="STRING" id="1220924.W2RNW9"/>
<accession>W2RNW9</accession>
<dbReference type="GO" id="GO:0008168">
    <property type="term" value="F:methyltransferase activity"/>
    <property type="evidence" value="ECO:0007669"/>
    <property type="project" value="TreeGrafter"/>
</dbReference>
<organism evidence="1 2">
    <name type="scientific">Cyphellophora europaea (strain CBS 101466)</name>
    <name type="common">Phialophora europaea</name>
    <dbReference type="NCBI Taxonomy" id="1220924"/>
    <lineage>
        <taxon>Eukaryota</taxon>
        <taxon>Fungi</taxon>
        <taxon>Dikarya</taxon>
        <taxon>Ascomycota</taxon>
        <taxon>Pezizomycotina</taxon>
        <taxon>Eurotiomycetes</taxon>
        <taxon>Chaetothyriomycetidae</taxon>
        <taxon>Chaetothyriales</taxon>
        <taxon>Cyphellophoraceae</taxon>
        <taxon>Cyphellophora</taxon>
    </lineage>
</organism>
<dbReference type="Proteomes" id="UP000030752">
    <property type="component" value="Unassembled WGS sequence"/>
</dbReference>
<sequence length="326" mass="36614">MADPQVNDTNQIIQEAIEPDTEPGDEGIGEATISSYCTSIASEVRNGRIENGRVYASYGQNEYALPVDEDEVDRIDMNHAKYTLLQEDKLFLAPLAPDPQNILDIGTGTGIFAIEVAEKFPSAVVTGTDISPMQATWVPPNCSFVIDDAEADWLYKRDSFDYIHGRDLYQSIRDWPRLIQQAYTHLKPGGYLELACVWPIPQSDDGTLPSRENSAYVEVCATFQEIAEQIGAAPDAPLSYRSWMVDAGFVDVREHVFKLPTSPWPRDRRLKKIGAFELVNVMEGAQAFLLRGYATSLGRTREELEILLAQMRKELLTLRYHSYVSL</sequence>
<dbReference type="PANTHER" id="PTHR43591">
    <property type="entry name" value="METHYLTRANSFERASE"/>
    <property type="match status" value="1"/>
</dbReference>
<protein>
    <recommendedName>
        <fullName evidence="3">Methyltransferase domain-containing protein</fullName>
    </recommendedName>
</protein>
<evidence type="ECO:0000313" key="1">
    <source>
        <dbReference type="EMBL" id="ETN38172.1"/>
    </source>
</evidence>
<name>W2RNW9_CYPE1</name>
<dbReference type="OrthoDB" id="2013972at2759"/>
<dbReference type="EMBL" id="KB822722">
    <property type="protein sequence ID" value="ETN38172.1"/>
    <property type="molecule type" value="Genomic_DNA"/>
</dbReference>
<dbReference type="InterPro" id="IPR029063">
    <property type="entry name" value="SAM-dependent_MTases_sf"/>
</dbReference>
<keyword evidence="2" id="KW-1185">Reference proteome</keyword>
<evidence type="ECO:0008006" key="3">
    <source>
        <dbReference type="Google" id="ProtNLM"/>
    </source>
</evidence>
<dbReference type="SUPFAM" id="SSF53335">
    <property type="entry name" value="S-adenosyl-L-methionine-dependent methyltransferases"/>
    <property type="match status" value="1"/>
</dbReference>
<dbReference type="RefSeq" id="XP_008718761.1">
    <property type="nucleotide sequence ID" value="XM_008720539.1"/>
</dbReference>
<dbReference type="AlphaFoldDB" id="W2RNW9"/>
<dbReference type="HOGENOM" id="CLU_010595_7_1_1"/>
<dbReference type="CDD" id="cd02440">
    <property type="entry name" value="AdoMet_MTases"/>
    <property type="match status" value="1"/>
</dbReference>
<dbReference type="InParanoid" id="W2RNW9"/>
<proteinExistence type="predicted"/>
<dbReference type="PANTHER" id="PTHR43591:SF31">
    <property type="entry name" value="LAEA-LIKE, PUTATIVE (AFU_ORTHOLOGUE AFUA_8G01930)-RELATED"/>
    <property type="match status" value="1"/>
</dbReference>
<gene>
    <name evidence="1" type="ORF">HMPREF1541_06203</name>
</gene>
<dbReference type="VEuPathDB" id="FungiDB:HMPREF1541_06203"/>
<dbReference type="eggNOG" id="ENOG502SIIY">
    <property type="taxonomic scope" value="Eukaryota"/>
</dbReference>
<evidence type="ECO:0000313" key="2">
    <source>
        <dbReference type="Proteomes" id="UP000030752"/>
    </source>
</evidence>
<dbReference type="Gene3D" id="3.40.50.150">
    <property type="entry name" value="Vaccinia Virus protein VP39"/>
    <property type="match status" value="1"/>
</dbReference>